<dbReference type="SUPFAM" id="SSF46894">
    <property type="entry name" value="C-terminal effector domain of the bipartite response regulators"/>
    <property type="match status" value="1"/>
</dbReference>
<reference evidence="6" key="1">
    <citation type="journal article" date="2019" name="Int. J. Syst. Evol. Microbiol.">
        <title>The Global Catalogue of Microorganisms (GCM) 10K type strain sequencing project: providing services to taxonomists for standard genome sequencing and annotation.</title>
        <authorList>
            <consortium name="The Broad Institute Genomics Platform"/>
            <consortium name="The Broad Institute Genome Sequencing Center for Infectious Disease"/>
            <person name="Wu L."/>
            <person name="Ma J."/>
        </authorList>
    </citation>
    <scope>NUCLEOTIDE SEQUENCE [LARGE SCALE GENOMIC DNA]</scope>
    <source>
        <strain evidence="6">2902at01</strain>
    </source>
</reference>
<comment type="similarity">
    <text evidence="1">Belongs to the AfsR/DnrI/RedD regulatory family.</text>
</comment>
<dbReference type="PANTHER" id="PTHR47691">
    <property type="entry name" value="REGULATOR-RELATED"/>
    <property type="match status" value="1"/>
</dbReference>
<proteinExistence type="inferred from homology"/>
<evidence type="ECO:0000313" key="5">
    <source>
        <dbReference type="EMBL" id="MFC4108350.1"/>
    </source>
</evidence>
<comment type="caution">
    <text evidence="5">The sequence shown here is derived from an EMBL/GenBank/DDBJ whole genome shotgun (WGS) entry which is preliminary data.</text>
</comment>
<dbReference type="Proteomes" id="UP001595868">
    <property type="component" value="Unassembled WGS sequence"/>
</dbReference>
<feature type="domain" description="OmpR/PhoB-type" evidence="3">
    <location>
        <begin position="15"/>
        <end position="85"/>
    </location>
</feature>
<evidence type="ECO:0000256" key="1">
    <source>
        <dbReference type="ARBA" id="ARBA00005820"/>
    </source>
</evidence>
<dbReference type="InterPro" id="IPR011990">
    <property type="entry name" value="TPR-like_helical_dom_sf"/>
</dbReference>
<dbReference type="Pfam" id="PF13401">
    <property type="entry name" value="AAA_22"/>
    <property type="match status" value="1"/>
</dbReference>
<dbReference type="SUPFAM" id="SSF48452">
    <property type="entry name" value="TPR-like"/>
    <property type="match status" value="1"/>
</dbReference>
<dbReference type="EMBL" id="JBHSBN010000015">
    <property type="protein sequence ID" value="MFC4108350.1"/>
    <property type="molecule type" value="Genomic_DNA"/>
</dbReference>
<dbReference type="InterPro" id="IPR027417">
    <property type="entry name" value="P-loop_NTPase"/>
</dbReference>
<evidence type="ECO:0000259" key="3">
    <source>
        <dbReference type="SMART" id="SM00862"/>
    </source>
</evidence>
<dbReference type="PANTHER" id="PTHR47691:SF3">
    <property type="entry name" value="HTH-TYPE TRANSCRIPTIONAL REGULATOR RV0890C-RELATED"/>
    <property type="match status" value="1"/>
</dbReference>
<dbReference type="Gene3D" id="1.25.40.10">
    <property type="entry name" value="Tetratricopeptide repeat domain"/>
    <property type="match status" value="1"/>
</dbReference>
<dbReference type="Gene3D" id="1.10.10.10">
    <property type="entry name" value="Winged helix-like DNA-binding domain superfamily/Winged helix DNA-binding domain"/>
    <property type="match status" value="1"/>
</dbReference>
<dbReference type="InterPro" id="IPR001867">
    <property type="entry name" value="OmpR/PhoB-type_DNA-bd"/>
</dbReference>
<evidence type="ECO:0000313" key="6">
    <source>
        <dbReference type="Proteomes" id="UP001595868"/>
    </source>
</evidence>
<dbReference type="SMART" id="SM01043">
    <property type="entry name" value="BTAD"/>
    <property type="match status" value="1"/>
</dbReference>
<keyword evidence="2" id="KW-0238">DNA-binding</keyword>
<evidence type="ECO:0000259" key="4">
    <source>
        <dbReference type="SMART" id="SM01043"/>
    </source>
</evidence>
<dbReference type="InterPro" id="IPR016032">
    <property type="entry name" value="Sig_transdc_resp-reg_C-effctor"/>
</dbReference>
<name>A0ABV8KR41_9ACTN</name>
<dbReference type="RefSeq" id="WP_377548490.1">
    <property type="nucleotide sequence ID" value="NZ_JBHSBN010000015.1"/>
</dbReference>
<dbReference type="Gene3D" id="3.40.50.300">
    <property type="entry name" value="P-loop containing nucleotide triphosphate hydrolases"/>
    <property type="match status" value="1"/>
</dbReference>
<dbReference type="InterPro" id="IPR005158">
    <property type="entry name" value="BTAD"/>
</dbReference>
<evidence type="ECO:0000256" key="2">
    <source>
        <dbReference type="ARBA" id="ARBA00023125"/>
    </source>
</evidence>
<dbReference type="SUPFAM" id="SSF52540">
    <property type="entry name" value="P-loop containing nucleoside triphosphate hydrolases"/>
    <property type="match status" value="1"/>
</dbReference>
<sequence>MTVELVLLSRVAFRGREITGSGPRGLLALLAEEPRAGASTGRLIDGLWPEDAPEHPTKALQLLVSRLRARLGPAVIATTTTGYRLALAPEQVDASAVVMCARASDRAARTGDHAEALRQAEAGLALCDGAAGWDGGGDDPLSALRAARLPTWQALARDRALALSRLDRPTEAIGPLRRLAAEQPRDEEVLAELLRCEAAVLGPATALARYDAYRRELRDELGSDPGAAVRQIHRELLAGDPPVVRRGLAEEPNRMLGRDTEIAAVADLLRTSRVVSVVGPGGLGKTRLANAVARRATQRIVYVVGLVGVTTDDDVAAEVASALGVGAAGLAPGLPPGRNDRVAAIADALGPGPALLVLDNCEHVVRGAAELVRALVSASRELRVLTTSRAPLRISAESVFPLPGLDLPTTVELFGQRARATRPDVGLPPAEVAELCGRLDGLPLAVELAAARVRVMSVAEIARRLEDRFALLRGGPRDAPDRHRTLHAVIDWSWHLLDPDGQAAMRVLSVFPDGFTAEAARYVLGADAFLEELVDQSLLLLTEGPSGARFRMLETVREFAAARRAEAGETGSAVDRLLGWARDVAARCVVGKLGIPDVEVIRAEQDNLVQALRYGLDRQDGASVVATAALLGGLWIVESNVTRLATLVRDTCWLLSHFRPGPELVEAARLVAVLGTLFGFLMPELGPGRALVALRRLPPASPDDPVRAIDVALRVRDAAELNTLADDDRPMLAAMANYVISYRLEQANEPVRALAVARRMLAGLPDDMPVMAALAHSRVGELCLYVEPGDAAFRHLDAALSITRRLGWPTRNRGRWALVQANLMRGAYDEAERGLAEIGYGPGEDPVDVARFELGARAQIRLGRGDIDGGLRLWRQAVAARRAGGDGTEFGVWPGEIEAVAVLVHARHGRVDQVQETVDALPGMLSAVAPTATPMMFPVCGTLLLALAVADPGHRPAASTARLVALAECLGVLRGLQPDLTGERITELGRGADGPAYDDAVSSYARLDQDGLRAATLAALDQVAGSRRNSSRAQP</sequence>
<dbReference type="InterPro" id="IPR036388">
    <property type="entry name" value="WH-like_DNA-bd_sf"/>
</dbReference>
<dbReference type="SMART" id="SM00862">
    <property type="entry name" value="Trans_reg_C"/>
    <property type="match status" value="1"/>
</dbReference>
<dbReference type="InterPro" id="IPR049945">
    <property type="entry name" value="AAA_22"/>
</dbReference>
<keyword evidence="6" id="KW-1185">Reference proteome</keyword>
<organism evidence="5 6">
    <name type="scientific">Micromonospora zhanjiangensis</name>
    <dbReference type="NCBI Taxonomy" id="1522057"/>
    <lineage>
        <taxon>Bacteria</taxon>
        <taxon>Bacillati</taxon>
        <taxon>Actinomycetota</taxon>
        <taxon>Actinomycetes</taxon>
        <taxon>Micromonosporales</taxon>
        <taxon>Micromonosporaceae</taxon>
        <taxon>Micromonospora</taxon>
    </lineage>
</organism>
<protein>
    <submittedName>
        <fullName evidence="5">BTAD domain-containing putative transcriptional regulator</fullName>
    </submittedName>
</protein>
<accession>A0ABV8KR41</accession>
<gene>
    <name evidence="5" type="ORF">ACFOX0_20750</name>
</gene>
<feature type="domain" description="Bacterial transcriptional activator" evidence="4">
    <location>
        <begin position="92"/>
        <end position="237"/>
    </location>
</feature>
<dbReference type="Pfam" id="PF03704">
    <property type="entry name" value="BTAD"/>
    <property type="match status" value="1"/>
</dbReference>